<evidence type="ECO:0000256" key="1">
    <source>
        <dbReference type="SAM" id="MobiDB-lite"/>
    </source>
</evidence>
<dbReference type="Proteomes" id="UP000235388">
    <property type="component" value="Unassembled WGS sequence"/>
</dbReference>
<reference evidence="2 3" key="1">
    <citation type="submission" date="2017-11" db="EMBL/GenBank/DDBJ databases">
        <title>De novo assembly and phasing of dikaryotic genomes from two isolates of Puccinia coronata f. sp. avenae, the causal agent of oat crown rust.</title>
        <authorList>
            <person name="Miller M.E."/>
            <person name="Zhang Y."/>
            <person name="Omidvar V."/>
            <person name="Sperschneider J."/>
            <person name="Schwessinger B."/>
            <person name="Raley C."/>
            <person name="Palmer J.M."/>
            <person name="Garnica D."/>
            <person name="Upadhyaya N."/>
            <person name="Rathjen J."/>
            <person name="Taylor J.M."/>
            <person name="Park R.F."/>
            <person name="Dodds P.N."/>
            <person name="Hirsch C.D."/>
            <person name="Kianian S.F."/>
            <person name="Figueroa M."/>
        </authorList>
    </citation>
    <scope>NUCLEOTIDE SEQUENCE [LARGE SCALE GENOMIC DNA]</scope>
    <source>
        <strain evidence="2">12NC29</strain>
    </source>
</reference>
<evidence type="ECO:0000313" key="3">
    <source>
        <dbReference type="Proteomes" id="UP000235388"/>
    </source>
</evidence>
<feature type="region of interest" description="Disordered" evidence="1">
    <location>
        <begin position="1"/>
        <end position="41"/>
    </location>
</feature>
<organism evidence="2 3">
    <name type="scientific">Puccinia coronata f. sp. avenae</name>
    <dbReference type="NCBI Taxonomy" id="200324"/>
    <lineage>
        <taxon>Eukaryota</taxon>
        <taxon>Fungi</taxon>
        <taxon>Dikarya</taxon>
        <taxon>Basidiomycota</taxon>
        <taxon>Pucciniomycotina</taxon>
        <taxon>Pucciniomycetes</taxon>
        <taxon>Pucciniales</taxon>
        <taxon>Pucciniaceae</taxon>
        <taxon>Puccinia</taxon>
    </lineage>
</organism>
<sequence>MNPKRGGAPGGLGNSRDGRLPAVATPWTYAPSPLRPSGNDAMMSKSRLAQFPRGQAGSNHFGGCFTALDTTIHHSVQQNQTSLALTCWHLRI</sequence>
<dbReference type="AlphaFoldDB" id="A0A2N5UZV2"/>
<comment type="caution">
    <text evidence="2">The sequence shown here is derived from an EMBL/GenBank/DDBJ whole genome shotgun (WGS) entry which is preliminary data.</text>
</comment>
<accession>A0A2N5UZV2</accession>
<dbReference type="EMBL" id="PGCJ01000149">
    <property type="protein sequence ID" value="PLW43283.1"/>
    <property type="molecule type" value="Genomic_DNA"/>
</dbReference>
<evidence type="ECO:0000313" key="2">
    <source>
        <dbReference type="EMBL" id="PLW43283.1"/>
    </source>
</evidence>
<proteinExistence type="predicted"/>
<gene>
    <name evidence="2" type="ORF">PCANC_17372</name>
</gene>
<protein>
    <submittedName>
        <fullName evidence="2">Uncharacterized protein</fullName>
    </submittedName>
</protein>
<name>A0A2N5UZV2_9BASI</name>
<keyword evidence="3" id="KW-1185">Reference proteome</keyword>